<dbReference type="EnsemblMetazoa" id="GAUT013872-RA">
    <property type="protein sequence ID" value="GAUT013872-PA"/>
    <property type="gene ID" value="GAUT013872"/>
</dbReference>
<name>A0A1A9USI8_GLOAU</name>
<evidence type="ECO:0000256" key="2">
    <source>
        <dbReference type="RuleBase" id="RU102079"/>
    </source>
</evidence>
<dbReference type="GO" id="GO:0016936">
    <property type="term" value="F:galactoside binding"/>
    <property type="evidence" value="ECO:0007669"/>
    <property type="project" value="TreeGrafter"/>
</dbReference>
<protein>
    <recommendedName>
        <fullName evidence="2">Galectin</fullName>
    </recommendedName>
</protein>
<dbReference type="Pfam" id="PF00337">
    <property type="entry name" value="Gal-bind_lectin"/>
    <property type="match status" value="2"/>
</dbReference>
<evidence type="ECO:0000313" key="5">
    <source>
        <dbReference type="Proteomes" id="UP000078200"/>
    </source>
</evidence>
<dbReference type="CDD" id="cd00070">
    <property type="entry name" value="GLECT"/>
    <property type="match status" value="2"/>
</dbReference>
<accession>A0A1A9USI8</accession>
<dbReference type="SMART" id="SM00908">
    <property type="entry name" value="Gal-bind_lectin"/>
    <property type="match status" value="2"/>
</dbReference>
<dbReference type="VEuPathDB" id="VectorBase:GAUT013872"/>
<dbReference type="SUPFAM" id="SSF49899">
    <property type="entry name" value="Concanavalin A-like lectins/glucanases"/>
    <property type="match status" value="2"/>
</dbReference>
<reference evidence="4" key="1">
    <citation type="submission" date="2020-05" db="UniProtKB">
        <authorList>
            <consortium name="EnsemblMetazoa"/>
        </authorList>
    </citation>
    <scope>IDENTIFICATION</scope>
    <source>
        <strain evidence="4">TTRI</strain>
    </source>
</reference>
<evidence type="ECO:0000256" key="1">
    <source>
        <dbReference type="ARBA" id="ARBA00022734"/>
    </source>
</evidence>
<evidence type="ECO:0000259" key="3">
    <source>
        <dbReference type="PROSITE" id="PS51304"/>
    </source>
</evidence>
<dbReference type="InterPro" id="IPR044156">
    <property type="entry name" value="Galectin-like"/>
</dbReference>
<dbReference type="GO" id="GO:0030246">
    <property type="term" value="F:carbohydrate binding"/>
    <property type="evidence" value="ECO:0007669"/>
    <property type="project" value="UniProtKB-UniRule"/>
</dbReference>
<feature type="domain" description="Galectin" evidence="3">
    <location>
        <begin position="82"/>
        <end position="213"/>
    </location>
</feature>
<organism evidence="4 5">
    <name type="scientific">Glossina austeni</name>
    <name type="common">Savannah tsetse fly</name>
    <dbReference type="NCBI Taxonomy" id="7395"/>
    <lineage>
        <taxon>Eukaryota</taxon>
        <taxon>Metazoa</taxon>
        <taxon>Ecdysozoa</taxon>
        <taxon>Arthropoda</taxon>
        <taxon>Hexapoda</taxon>
        <taxon>Insecta</taxon>
        <taxon>Pterygota</taxon>
        <taxon>Neoptera</taxon>
        <taxon>Endopterygota</taxon>
        <taxon>Diptera</taxon>
        <taxon>Brachycera</taxon>
        <taxon>Muscomorpha</taxon>
        <taxon>Hippoboscoidea</taxon>
        <taxon>Glossinidae</taxon>
        <taxon>Glossina</taxon>
    </lineage>
</organism>
<dbReference type="Gene3D" id="2.60.120.200">
    <property type="match status" value="2"/>
</dbReference>
<dbReference type="InterPro" id="IPR013320">
    <property type="entry name" value="ConA-like_dom_sf"/>
</dbReference>
<dbReference type="STRING" id="7395.A0A1A9USI8"/>
<feature type="domain" description="Galectin" evidence="3">
    <location>
        <begin position="281"/>
        <end position="422"/>
    </location>
</feature>
<evidence type="ECO:0000313" key="4">
    <source>
        <dbReference type="EnsemblMetazoa" id="GAUT013872-PA"/>
    </source>
</evidence>
<dbReference type="Proteomes" id="UP000078200">
    <property type="component" value="Unassembled WGS sequence"/>
</dbReference>
<dbReference type="PANTHER" id="PTHR11346">
    <property type="entry name" value="GALECTIN"/>
    <property type="match status" value="1"/>
</dbReference>
<keyword evidence="1 2" id="KW-0430">Lectin</keyword>
<dbReference type="PANTHER" id="PTHR11346:SF176">
    <property type="entry name" value="32 KDA BETA-GALACTOSIDE-BINDING LECTIN LEC-3"/>
    <property type="match status" value="1"/>
</dbReference>
<sequence>MHIRDSQLAYKSYLNLLEILSRGEGTKREESELNKTNFFFAKGTTTVPTLEVWDIHWVIEQSRETERKYASMDTESFSAAPIALRGLQQLIPGTSIKVFGYTKSYCEKFSIDLIIENESRDIALHVRPQLPQYYITRNSKIRGVWGEPEISSALPFNLKRSNDVCIQILVTERRFLIGVNGSHFCKFYHRSVYRDIETIEVKGDLEGISVERAKLAYYPPRLPQTRPINIGVGGSLRSDNTLAPTDSEMDETINVPKEWLKVSLPTRTPCPTITEFKLPFLGTIPRGSFSNGRMLKVDGRMKLLPQSFLINIQKGCNVWPHAKIALHLKADFSLQNAGVIGRATLLRNAYVNGQWGEGKRSYINCELHPGKAFSICILSAQKSYQIYINHNLVTEFLFPCDPRIIDTIYIEGDVKLWNVSLFEEILFQTINMKALSEMTWMSFLISKRKILFVGIVILLWLRLSCKNTVAIHKD</sequence>
<dbReference type="InterPro" id="IPR001079">
    <property type="entry name" value="Galectin_CRD"/>
</dbReference>
<proteinExistence type="predicted"/>
<keyword evidence="5" id="KW-1185">Reference proteome</keyword>
<dbReference type="PROSITE" id="PS51304">
    <property type="entry name" value="GALECTIN"/>
    <property type="match status" value="2"/>
</dbReference>
<dbReference type="AlphaFoldDB" id="A0A1A9USI8"/>
<dbReference type="SMART" id="SM00276">
    <property type="entry name" value="GLECT"/>
    <property type="match status" value="2"/>
</dbReference>